<dbReference type="RefSeq" id="WP_063240635.1">
    <property type="nucleotide sequence ID" value="NZ_CP069809.1"/>
</dbReference>
<dbReference type="Proteomes" id="UP000256862">
    <property type="component" value="Plasmid CO2235_mp"/>
</dbReference>
<evidence type="ECO:0000313" key="5">
    <source>
        <dbReference type="Proteomes" id="UP000256862"/>
    </source>
</evidence>
<keyword evidence="6" id="KW-1185">Reference proteome</keyword>
<dbReference type="EC" id="2.7.13.3" evidence="4"/>
<dbReference type="AlphaFoldDB" id="A0A976BJE4"/>
<protein>
    <submittedName>
        <fullName evidence="4">Sensor protein CzcS</fullName>
        <ecNumber evidence="4">2.7.13.3</ecNumber>
    </submittedName>
</protein>
<feature type="chain" id="PRO_5036801122" evidence="2">
    <location>
        <begin position="28"/>
        <end position="146"/>
    </location>
</feature>
<evidence type="ECO:0000256" key="1">
    <source>
        <dbReference type="SAM" id="MobiDB-lite"/>
    </source>
</evidence>
<evidence type="ECO:0000313" key="4">
    <source>
        <dbReference type="EMBL" id="SPC23719.1"/>
    </source>
</evidence>
<dbReference type="EMBL" id="OGUS01000142">
    <property type="protein sequence ID" value="SPC23719.1"/>
    <property type="molecule type" value="Genomic_DNA"/>
</dbReference>
<keyword evidence="2" id="KW-0732">Signal</keyword>
<reference evidence="4 5" key="1">
    <citation type="submission" date="2018-01" db="EMBL/GenBank/DDBJ databases">
        <authorList>
            <person name="Clerissi C."/>
        </authorList>
    </citation>
    <scope>NUCLEOTIDE SEQUENCE [LARGE SCALE GENOMIC DNA]</scope>
    <source>
        <strain evidence="4">Cupriavidus oxalaticus LMG 2235</strain>
        <plasmid evidence="5">co2235_mp</plasmid>
    </source>
</reference>
<evidence type="ECO:0000256" key="2">
    <source>
        <dbReference type="SAM" id="SignalP"/>
    </source>
</evidence>
<name>A0A976BJE4_9BURK</name>
<accession>A0A976BJE4</accession>
<reference evidence="3 6" key="2">
    <citation type="submission" date="2021-02" db="EMBL/GenBank/DDBJ databases">
        <title>Complete Genome Sequence of Cupriavidus oxalaticus Strain Ox1, a Soil Oxalate-Degrading Species.</title>
        <authorList>
            <person name="Palmieri F."/>
            <person name="Udriet P."/>
            <person name="Deuasquier M."/>
            <person name="Beaudoing E."/>
            <person name="Johnson S.L."/>
            <person name="Davenport K.W."/>
            <person name="Chain P.S."/>
            <person name="Bindschedler S."/>
            <person name="Junier P."/>
        </authorList>
    </citation>
    <scope>NUCLEOTIDE SEQUENCE [LARGE SCALE GENOMIC DNA]</scope>
    <source>
        <strain evidence="3 6">Ox1</strain>
    </source>
</reference>
<keyword evidence="4" id="KW-0808">Transferase</keyword>
<feature type="region of interest" description="Disordered" evidence="1">
    <location>
        <begin position="77"/>
        <end position="111"/>
    </location>
</feature>
<dbReference type="EMBL" id="CP069811">
    <property type="protein sequence ID" value="QRQ90598.1"/>
    <property type="molecule type" value="Genomic_DNA"/>
</dbReference>
<dbReference type="GO" id="GO:0004673">
    <property type="term" value="F:protein histidine kinase activity"/>
    <property type="evidence" value="ECO:0007669"/>
    <property type="project" value="UniProtKB-EC"/>
</dbReference>
<dbReference type="GeneID" id="303489456"/>
<organism evidence="4 5">
    <name type="scientific">Cupriavidus oxalaticus</name>
    <dbReference type="NCBI Taxonomy" id="96344"/>
    <lineage>
        <taxon>Bacteria</taxon>
        <taxon>Pseudomonadati</taxon>
        <taxon>Pseudomonadota</taxon>
        <taxon>Betaproteobacteria</taxon>
        <taxon>Burkholderiales</taxon>
        <taxon>Burkholderiaceae</taxon>
        <taxon>Cupriavidus</taxon>
    </lineage>
</organism>
<feature type="signal peptide" evidence="2">
    <location>
        <begin position="1"/>
        <end position="27"/>
    </location>
</feature>
<evidence type="ECO:0000313" key="6">
    <source>
        <dbReference type="Proteomes" id="UP000623307"/>
    </source>
</evidence>
<gene>
    <name evidence="4" type="ORF">CO2235_MP70313</name>
    <name evidence="3" type="ORF">JTE92_07990</name>
</gene>
<geneLocation type="plasmid" evidence="5">
    <name>co2235_mp</name>
</geneLocation>
<evidence type="ECO:0000313" key="3">
    <source>
        <dbReference type="EMBL" id="QRQ90598.1"/>
    </source>
</evidence>
<sequence>MKRLPRLPNSLLLSLALIALPVSGAAAAVTTVCSAAQASGLSLPERHAAAKMEAEAALGGGSEGNCRGATVQVMAEPGGQGVPLQLQDAGSPQPSDNDTATLPAQPAAAASELPELPPEVMAHWAHVAPMSTPAVFNDLLPFARRC</sequence>
<feature type="compositionally biased region" description="Low complexity" evidence="1">
    <location>
        <begin position="102"/>
        <end position="111"/>
    </location>
</feature>
<proteinExistence type="predicted"/>
<dbReference type="Proteomes" id="UP000623307">
    <property type="component" value="Chromosome 1"/>
</dbReference>
<feature type="compositionally biased region" description="Polar residues" evidence="1">
    <location>
        <begin position="88"/>
        <end position="100"/>
    </location>
</feature>